<keyword evidence="1" id="KW-0732">Signal</keyword>
<keyword evidence="3" id="KW-1185">Reference proteome</keyword>
<dbReference type="Proteomes" id="UP001597118">
    <property type="component" value="Unassembled WGS sequence"/>
</dbReference>
<dbReference type="InterPro" id="IPR013783">
    <property type="entry name" value="Ig-like_fold"/>
</dbReference>
<dbReference type="RefSeq" id="WP_379663797.1">
    <property type="nucleotide sequence ID" value="NZ_JBHUDG010000047.1"/>
</dbReference>
<reference evidence="3" key="1">
    <citation type="journal article" date="2019" name="Int. J. Syst. Evol. Microbiol.">
        <title>The Global Catalogue of Microorganisms (GCM) 10K type strain sequencing project: providing services to taxonomists for standard genome sequencing and annotation.</title>
        <authorList>
            <consortium name="The Broad Institute Genomics Platform"/>
            <consortium name="The Broad Institute Genome Sequencing Center for Infectious Disease"/>
            <person name="Wu L."/>
            <person name="Ma J."/>
        </authorList>
    </citation>
    <scope>NUCLEOTIDE SEQUENCE [LARGE SCALE GENOMIC DNA]</scope>
    <source>
        <strain evidence="3">CCUG 53762</strain>
    </source>
</reference>
<evidence type="ECO:0000313" key="3">
    <source>
        <dbReference type="Proteomes" id="UP001597118"/>
    </source>
</evidence>
<feature type="chain" id="PRO_5045693896" description="Por secretion system C-terminal sorting domain-containing protein" evidence="1">
    <location>
        <begin position="27"/>
        <end position="545"/>
    </location>
</feature>
<gene>
    <name evidence="2" type="ORF">ACFSAH_16265</name>
</gene>
<protein>
    <recommendedName>
        <fullName evidence="4">Por secretion system C-terminal sorting domain-containing protein</fullName>
    </recommendedName>
</protein>
<sequence length="545" mass="58163">MKNYYFTVFTLIMGLCLVNQAYSQLAADNLAIYRYGNGAITNNTAPVFIDEYTQDGAFIQSISFPVSNASGNYALTGLPFTASAIPIEGLITLSGDRNYLSVVGYNTGVGQATGQVGRVIGIIGADGVVNTSTCLTGDRGSPRAAVIGGAGAGVWFATTGTTGVDNSAGLKYVASGTTIANAVRISSDNSQYRSVLEFGGDLYSTRGNNSFYKIEAMPVSGSNSASVHALPGSTAISQIVLFDTNNDTKPDLLYAADDSSTGIVRKYISEDAGATWVAKGTTTDDGVTNGIKSITGKMISGVVTLYMTTTGVFGNTEIKSSLFKVVDNNPLTAELNADDNAPEVLKIAPDGTMFRGVAFTPGSTILPVELLSFKASSKGSHVDLSWVTVSEKNNSHFEVLRAEGTNHFHKIGSVKGNGNSKKENVYHFSDLRPENGINYYKLNQVDYNGESKETDVVSIFMDFDDQNIKIIGSKSEILVTVESDLMGEGYFKVLSVEGKELITHKVKSYEPGYSFSLPHSLPAGIYIGILVGENQNIKRVKFYLE</sequence>
<evidence type="ECO:0008006" key="4">
    <source>
        <dbReference type="Google" id="ProtNLM"/>
    </source>
</evidence>
<dbReference type="EMBL" id="JBHUDG010000047">
    <property type="protein sequence ID" value="MFD1631429.1"/>
    <property type="molecule type" value="Genomic_DNA"/>
</dbReference>
<dbReference type="Gene3D" id="2.60.40.10">
    <property type="entry name" value="Immunoglobulins"/>
    <property type="match status" value="1"/>
</dbReference>
<proteinExistence type="predicted"/>
<feature type="signal peptide" evidence="1">
    <location>
        <begin position="1"/>
        <end position="26"/>
    </location>
</feature>
<comment type="caution">
    <text evidence="2">The sequence shown here is derived from an EMBL/GenBank/DDBJ whole genome shotgun (WGS) entry which is preliminary data.</text>
</comment>
<name>A0ABW4IHD2_9SPHI</name>
<evidence type="ECO:0000313" key="2">
    <source>
        <dbReference type="EMBL" id="MFD1631429.1"/>
    </source>
</evidence>
<organism evidence="2 3">
    <name type="scientific">Pseudopedobacter beijingensis</name>
    <dbReference type="NCBI Taxonomy" id="1207056"/>
    <lineage>
        <taxon>Bacteria</taxon>
        <taxon>Pseudomonadati</taxon>
        <taxon>Bacteroidota</taxon>
        <taxon>Sphingobacteriia</taxon>
        <taxon>Sphingobacteriales</taxon>
        <taxon>Sphingobacteriaceae</taxon>
        <taxon>Pseudopedobacter</taxon>
    </lineage>
</organism>
<evidence type="ECO:0000256" key="1">
    <source>
        <dbReference type="SAM" id="SignalP"/>
    </source>
</evidence>
<accession>A0ABW4IHD2</accession>